<evidence type="ECO:0000313" key="6">
    <source>
        <dbReference type="Proteomes" id="UP000005459"/>
    </source>
</evidence>
<organism evidence="5 6">
    <name type="scientific">Thiocapsa marina 5811</name>
    <dbReference type="NCBI Taxonomy" id="768671"/>
    <lineage>
        <taxon>Bacteria</taxon>
        <taxon>Pseudomonadati</taxon>
        <taxon>Pseudomonadota</taxon>
        <taxon>Gammaproteobacteria</taxon>
        <taxon>Chromatiales</taxon>
        <taxon>Chromatiaceae</taxon>
        <taxon>Thiocapsa</taxon>
    </lineage>
</organism>
<dbReference type="Pfam" id="PF03965">
    <property type="entry name" value="Penicillinase_R"/>
    <property type="match status" value="1"/>
</dbReference>
<dbReference type="Proteomes" id="UP000005459">
    <property type="component" value="Unassembled WGS sequence"/>
</dbReference>
<evidence type="ECO:0000313" key="5">
    <source>
        <dbReference type="EMBL" id="EGV16194.1"/>
    </source>
</evidence>
<keyword evidence="3" id="KW-0238">DNA-binding</keyword>
<evidence type="ECO:0000256" key="2">
    <source>
        <dbReference type="ARBA" id="ARBA00023015"/>
    </source>
</evidence>
<dbReference type="PATRIC" id="fig|768671.3.peg.4814"/>
<keyword evidence="6" id="KW-1185">Reference proteome</keyword>
<dbReference type="PIRSF" id="PIRSF019455">
    <property type="entry name" value="CopR_AtkY"/>
    <property type="match status" value="1"/>
</dbReference>
<keyword evidence="4" id="KW-0804">Transcription</keyword>
<sequence>MLELAVLEGLWGHGGRDAKSVHAEIGVRRGISLNTVQSTLERLFRKGLLRREKVSHAYLYSPALQRKELMERLIGDVVETFSDGRPEPMLAAFVDLAARVDEENLARLERLLAERRAQGAEDAP</sequence>
<comment type="similarity">
    <text evidence="1">Belongs to the BlaI transcriptional regulatory family.</text>
</comment>
<proteinExistence type="inferred from homology"/>
<dbReference type="GO" id="GO:0045892">
    <property type="term" value="P:negative regulation of DNA-templated transcription"/>
    <property type="evidence" value="ECO:0007669"/>
    <property type="project" value="InterPro"/>
</dbReference>
<evidence type="ECO:0000256" key="3">
    <source>
        <dbReference type="ARBA" id="ARBA00023125"/>
    </source>
</evidence>
<reference evidence="5 6" key="1">
    <citation type="submission" date="2011-06" db="EMBL/GenBank/DDBJ databases">
        <title>The draft genome of Thiocapsa marina 5811.</title>
        <authorList>
            <consortium name="US DOE Joint Genome Institute (JGI-PGF)"/>
            <person name="Lucas S."/>
            <person name="Han J."/>
            <person name="Cheng J.-F."/>
            <person name="Goodwin L."/>
            <person name="Pitluck S."/>
            <person name="Peters L."/>
            <person name="Land M.L."/>
            <person name="Hauser L."/>
            <person name="Vogl K."/>
            <person name="Liu Z."/>
            <person name="Imhoff J."/>
            <person name="Thiel V."/>
            <person name="Frigaard N.-U."/>
            <person name="Bryant D."/>
            <person name="Woyke T.J."/>
        </authorList>
    </citation>
    <scope>NUCLEOTIDE SEQUENCE [LARGE SCALE GENOMIC DNA]</scope>
    <source>
        <strain evidence="5 6">5811</strain>
    </source>
</reference>
<keyword evidence="2" id="KW-0805">Transcription regulation</keyword>
<dbReference type="GO" id="GO:0003677">
    <property type="term" value="F:DNA binding"/>
    <property type="evidence" value="ECO:0007669"/>
    <property type="project" value="UniProtKB-KW"/>
</dbReference>
<dbReference type="SUPFAM" id="SSF46785">
    <property type="entry name" value="Winged helix' DNA-binding domain"/>
    <property type="match status" value="1"/>
</dbReference>
<dbReference type="Gene3D" id="1.10.10.10">
    <property type="entry name" value="Winged helix-like DNA-binding domain superfamily/Winged helix DNA-binding domain"/>
    <property type="match status" value="1"/>
</dbReference>
<gene>
    <name evidence="5" type="ORF">ThimaDRAFT_4571</name>
</gene>
<dbReference type="STRING" id="768671.ThimaDRAFT_4571"/>
<dbReference type="InterPro" id="IPR036390">
    <property type="entry name" value="WH_DNA-bd_sf"/>
</dbReference>
<name>F9UI18_9GAMM</name>
<dbReference type="InterPro" id="IPR036388">
    <property type="entry name" value="WH-like_DNA-bd_sf"/>
</dbReference>
<dbReference type="InterPro" id="IPR005650">
    <property type="entry name" value="BlaI_family"/>
</dbReference>
<accession>F9UI18</accession>
<evidence type="ECO:0000256" key="1">
    <source>
        <dbReference type="ARBA" id="ARBA00011046"/>
    </source>
</evidence>
<dbReference type="RefSeq" id="WP_007195442.1">
    <property type="nucleotide sequence ID" value="NZ_AFWV01000021.1"/>
</dbReference>
<evidence type="ECO:0000256" key="4">
    <source>
        <dbReference type="ARBA" id="ARBA00023163"/>
    </source>
</evidence>
<protein>
    <submittedName>
        <fullName evidence="5">Transcriptional repressor, CopY family</fullName>
    </submittedName>
</protein>
<dbReference type="EMBL" id="AFWV01000021">
    <property type="protein sequence ID" value="EGV16194.1"/>
    <property type="molecule type" value="Genomic_DNA"/>
</dbReference>
<dbReference type="eggNOG" id="COG3682">
    <property type="taxonomic scope" value="Bacteria"/>
</dbReference>
<dbReference type="AlphaFoldDB" id="F9UI18"/>